<dbReference type="GO" id="GO:0032934">
    <property type="term" value="F:sterol binding"/>
    <property type="evidence" value="ECO:0007669"/>
    <property type="project" value="InterPro"/>
</dbReference>
<comment type="caution">
    <text evidence="10">The sequence shown here is derived from an EMBL/GenBank/DDBJ whole genome shotgun (WGS) entry which is preliminary data.</text>
</comment>
<evidence type="ECO:0000256" key="8">
    <source>
        <dbReference type="SAM" id="SignalP"/>
    </source>
</evidence>
<comment type="function">
    <text evidence="1">Catalyzes the intermembrane transfer of phosphatidylglycerol and phosphatidylinositol.</text>
</comment>
<feature type="chain" id="PRO_5030101597" description="Phosphatidylglycerol/phosphatidylinositol transfer protein" evidence="8">
    <location>
        <begin position="21"/>
        <end position="209"/>
    </location>
</feature>
<protein>
    <recommendedName>
        <fullName evidence="4">Phosphatidylglycerol/phosphatidylinositol transfer protein</fullName>
    </recommendedName>
</protein>
<evidence type="ECO:0000256" key="6">
    <source>
        <dbReference type="ARBA" id="ARBA00022729"/>
    </source>
</evidence>
<dbReference type="AlphaFoldDB" id="A0A4T0M562"/>
<dbReference type="Proteomes" id="UP000310685">
    <property type="component" value="Unassembled WGS sequence"/>
</dbReference>
<dbReference type="PANTHER" id="PTHR11306">
    <property type="entry name" value="NIEMANN PICK TYPE C2 PROTEIN NPC2-RELATED"/>
    <property type="match status" value="1"/>
</dbReference>
<dbReference type="SMART" id="SM00737">
    <property type="entry name" value="ML"/>
    <property type="match status" value="1"/>
</dbReference>
<dbReference type="EMBL" id="SPRC01000031">
    <property type="protein sequence ID" value="TIB77813.1"/>
    <property type="molecule type" value="Genomic_DNA"/>
</dbReference>
<comment type="similarity">
    <text evidence="2">Belongs to the NPC2 family.</text>
</comment>
<dbReference type="Gene3D" id="2.70.220.10">
    <property type="entry name" value="Ganglioside GM2 activator"/>
    <property type="match status" value="1"/>
</dbReference>
<organism evidence="10 11">
    <name type="scientific">Wallemia mellicola</name>
    <dbReference type="NCBI Taxonomy" id="1708541"/>
    <lineage>
        <taxon>Eukaryota</taxon>
        <taxon>Fungi</taxon>
        <taxon>Dikarya</taxon>
        <taxon>Basidiomycota</taxon>
        <taxon>Wallemiomycotina</taxon>
        <taxon>Wallemiomycetes</taxon>
        <taxon>Wallemiales</taxon>
        <taxon>Wallemiaceae</taxon>
        <taxon>Wallemia</taxon>
    </lineage>
</organism>
<comment type="subunit">
    <text evidence="3">Monomer.</text>
</comment>
<dbReference type="InterPro" id="IPR036846">
    <property type="entry name" value="GM2-AP_sf"/>
</dbReference>
<name>A0A4T0M562_9BASI</name>
<dbReference type="PANTHER" id="PTHR11306:SF0">
    <property type="entry name" value="PHOSPHATIDYLGLYCEROL_PHOSPHATIDYLINOSITOL TRANSFER PROTEIN"/>
    <property type="match status" value="1"/>
</dbReference>
<reference evidence="10 11" key="1">
    <citation type="submission" date="2019-03" db="EMBL/GenBank/DDBJ databases">
        <title>Sequencing 25 genomes of Wallemia mellicola.</title>
        <authorList>
            <person name="Gostincar C."/>
        </authorList>
    </citation>
    <scope>NUCLEOTIDE SEQUENCE [LARGE SCALE GENOMIC DNA]</scope>
    <source>
        <strain evidence="10 11">EXF-6152</strain>
    </source>
</reference>
<evidence type="ECO:0000256" key="2">
    <source>
        <dbReference type="ARBA" id="ARBA00006370"/>
    </source>
</evidence>
<evidence type="ECO:0000256" key="3">
    <source>
        <dbReference type="ARBA" id="ARBA00011245"/>
    </source>
</evidence>
<evidence type="ECO:0000256" key="5">
    <source>
        <dbReference type="ARBA" id="ARBA00022448"/>
    </source>
</evidence>
<evidence type="ECO:0000256" key="1">
    <source>
        <dbReference type="ARBA" id="ARBA00002053"/>
    </source>
</evidence>
<keyword evidence="5" id="KW-0813">Transport</keyword>
<accession>A0A4T0M562</accession>
<dbReference type="InterPro" id="IPR014756">
    <property type="entry name" value="Ig_E-set"/>
</dbReference>
<evidence type="ECO:0000256" key="7">
    <source>
        <dbReference type="ARBA" id="ARBA00023055"/>
    </source>
</evidence>
<dbReference type="GO" id="GO:0032366">
    <property type="term" value="P:intracellular sterol transport"/>
    <property type="evidence" value="ECO:0007669"/>
    <property type="project" value="InterPro"/>
</dbReference>
<evidence type="ECO:0000256" key="4">
    <source>
        <dbReference type="ARBA" id="ARBA00016056"/>
    </source>
</evidence>
<evidence type="ECO:0000313" key="11">
    <source>
        <dbReference type="Proteomes" id="UP000310685"/>
    </source>
</evidence>
<dbReference type="CDD" id="cd00917">
    <property type="entry name" value="PG-PI_TP"/>
    <property type="match status" value="1"/>
</dbReference>
<dbReference type="InterPro" id="IPR003172">
    <property type="entry name" value="ML_dom"/>
</dbReference>
<feature type="signal peptide" evidence="8">
    <location>
        <begin position="1"/>
        <end position="20"/>
    </location>
</feature>
<dbReference type="InterPro" id="IPR039670">
    <property type="entry name" value="NPC2-like"/>
</dbReference>
<keyword evidence="7" id="KW-0445">Lipid transport</keyword>
<dbReference type="SUPFAM" id="SSF81296">
    <property type="entry name" value="E set domains"/>
    <property type="match status" value="1"/>
</dbReference>
<keyword evidence="6 8" id="KW-0732">Signal</keyword>
<feature type="domain" description="MD-2-related lipid-recognition" evidence="9">
    <location>
        <begin position="55"/>
        <end position="199"/>
    </location>
</feature>
<dbReference type="InterPro" id="IPR033917">
    <property type="entry name" value="ML_PG-PI_TP"/>
</dbReference>
<evidence type="ECO:0000259" key="9">
    <source>
        <dbReference type="SMART" id="SM00737"/>
    </source>
</evidence>
<sequence>MKLATTILLAATAVSASISAFEDNYLDVLSFDQSIVYLGDDATQKDVHTLSKWSWNDCGGNDDALKLTKIDVSPDPPQSGRNLTIDAAGIVNRYIAVRYTIICLFNLLINIQEGAYADVSVKLGYITLYHTRFDLCKEARSTSSRHDADAQIQCPVEAGERAITQNVELPSHIPPAAYTLQVRANTVDDTPLACLNFRLSFLPFLSVFD</sequence>
<gene>
    <name evidence="10" type="ORF">E3Q22_02909</name>
</gene>
<dbReference type="Pfam" id="PF02221">
    <property type="entry name" value="E1_DerP2_DerF2"/>
    <property type="match status" value="1"/>
</dbReference>
<evidence type="ECO:0000313" key="10">
    <source>
        <dbReference type="EMBL" id="TIB77813.1"/>
    </source>
</evidence>
<proteinExistence type="inferred from homology"/>